<protein>
    <submittedName>
        <fullName evidence="1">Ubiquinone biosynthesis O-methyltransferase</fullName>
        <ecNumber evidence="1">2.1.1.222</ecNumber>
    </submittedName>
</protein>
<dbReference type="GO" id="GO:0102208">
    <property type="term" value="F:2-polyprenyl-6-hydroxyphenol methylase activity"/>
    <property type="evidence" value="ECO:0007669"/>
    <property type="project" value="UniProtKB-EC"/>
</dbReference>
<keyword evidence="1" id="KW-0489">Methyltransferase</keyword>
<keyword evidence="1" id="KW-0830">Ubiquinone</keyword>
<dbReference type="EC" id="2.1.1.222" evidence="1"/>
<sequence length="214" mass="23759">MKDESKSASDVKTGYHDLVRHDAIAIMPDKVGRVLDVGGGIGATSVYLKEQGRADRVFVLDIIEDGFLPGVDAHASVNLDSDNALAEIGEKFDTILCLDVLEHLVDPWSAVRQLTPLLRPGGVIVASLPNIRHWQVVYPLVVKGTFDLTDKGLLDRTHMRWFTRKSAIELMTCSGLKVQQLEGRLSAKRWRLANALTLGRMRGLFELQYLIRVG</sequence>
<keyword evidence="1" id="KW-0808">Transferase</keyword>
<keyword evidence="2" id="KW-1185">Reference proteome</keyword>
<evidence type="ECO:0000313" key="2">
    <source>
        <dbReference type="Proteomes" id="UP000201613"/>
    </source>
</evidence>
<dbReference type="Proteomes" id="UP000201613">
    <property type="component" value="Unassembled WGS sequence"/>
</dbReference>
<dbReference type="CDD" id="cd02440">
    <property type="entry name" value="AdoMet_MTases"/>
    <property type="match status" value="1"/>
</dbReference>
<dbReference type="PANTHER" id="PTHR43464">
    <property type="entry name" value="METHYLTRANSFERASE"/>
    <property type="match status" value="1"/>
</dbReference>
<dbReference type="GO" id="GO:0032259">
    <property type="term" value="P:methylation"/>
    <property type="evidence" value="ECO:0007669"/>
    <property type="project" value="UniProtKB-KW"/>
</dbReference>
<evidence type="ECO:0000313" key="1">
    <source>
        <dbReference type="EMBL" id="SMY09300.1"/>
    </source>
</evidence>
<accession>A0A238LK99</accession>
<reference evidence="1 2" key="1">
    <citation type="submission" date="2017-05" db="EMBL/GenBank/DDBJ databases">
        <authorList>
            <person name="Song R."/>
            <person name="Chenine A.L."/>
            <person name="Ruprecht R.M."/>
        </authorList>
    </citation>
    <scope>NUCLEOTIDE SEQUENCE [LARGE SCALE GENOMIC DNA]</scope>
    <source>
        <strain evidence="1 2">CECT 8899</strain>
    </source>
</reference>
<organism evidence="1 2">
    <name type="scientific">Flavimaricola marinus</name>
    <dbReference type="NCBI Taxonomy" id="1819565"/>
    <lineage>
        <taxon>Bacteria</taxon>
        <taxon>Pseudomonadati</taxon>
        <taxon>Pseudomonadota</taxon>
        <taxon>Alphaproteobacteria</taxon>
        <taxon>Rhodobacterales</taxon>
        <taxon>Paracoccaceae</taxon>
        <taxon>Flavimaricola</taxon>
    </lineage>
</organism>
<dbReference type="AlphaFoldDB" id="A0A238LK99"/>
<dbReference type="EMBL" id="FXZK01000008">
    <property type="protein sequence ID" value="SMY09300.1"/>
    <property type="molecule type" value="Genomic_DNA"/>
</dbReference>
<gene>
    <name evidence="1" type="primary">ubiG_2</name>
    <name evidence="1" type="ORF">LOM8899_03465</name>
</gene>
<dbReference type="InterPro" id="IPR029063">
    <property type="entry name" value="SAM-dependent_MTases_sf"/>
</dbReference>
<dbReference type="Gene3D" id="3.40.50.150">
    <property type="entry name" value="Vaccinia Virus protein VP39"/>
    <property type="match status" value="1"/>
</dbReference>
<dbReference type="OrthoDB" id="9810247at2"/>
<dbReference type="RefSeq" id="WP_093993489.1">
    <property type="nucleotide sequence ID" value="NZ_FXZK01000008.1"/>
</dbReference>
<dbReference type="SUPFAM" id="SSF53335">
    <property type="entry name" value="S-adenosyl-L-methionine-dependent methyltransferases"/>
    <property type="match status" value="1"/>
</dbReference>
<dbReference type="Pfam" id="PF13489">
    <property type="entry name" value="Methyltransf_23"/>
    <property type="match status" value="1"/>
</dbReference>
<name>A0A238LK99_9RHOB</name>
<proteinExistence type="predicted"/>